<protein>
    <submittedName>
        <fullName evidence="2">Uncharacterized protein</fullName>
    </submittedName>
</protein>
<dbReference type="RefSeq" id="XP_029231693.1">
    <property type="nucleotide sequence ID" value="XM_029368172.1"/>
</dbReference>
<dbReference type="Proteomes" id="UP000284403">
    <property type="component" value="Unassembled WGS sequence"/>
</dbReference>
<dbReference type="OrthoDB" id="251862at2759"/>
<feature type="compositionally biased region" description="Polar residues" evidence="1">
    <location>
        <begin position="333"/>
        <end position="344"/>
    </location>
</feature>
<evidence type="ECO:0000313" key="3">
    <source>
        <dbReference type="Proteomes" id="UP000284403"/>
    </source>
</evidence>
<organism evidence="2 3">
    <name type="scientific">Trypanosoma conorhini</name>
    <dbReference type="NCBI Taxonomy" id="83891"/>
    <lineage>
        <taxon>Eukaryota</taxon>
        <taxon>Discoba</taxon>
        <taxon>Euglenozoa</taxon>
        <taxon>Kinetoplastea</taxon>
        <taxon>Metakinetoplastina</taxon>
        <taxon>Trypanosomatida</taxon>
        <taxon>Trypanosomatidae</taxon>
        <taxon>Trypanosoma</taxon>
    </lineage>
</organism>
<reference evidence="2 3" key="1">
    <citation type="journal article" date="2018" name="BMC Genomics">
        <title>Genomic comparison of Trypanosoma conorhini and Trypanosoma rangeli to Trypanosoma cruzi strains of high and low virulence.</title>
        <authorList>
            <person name="Bradwell K.R."/>
            <person name="Koparde V.N."/>
            <person name="Matveyev A.V."/>
            <person name="Serrano M.G."/>
            <person name="Alves J.M."/>
            <person name="Parikh H."/>
            <person name="Huang B."/>
            <person name="Lee V."/>
            <person name="Espinosa-Alvarez O."/>
            <person name="Ortiz P.A."/>
            <person name="Costa-Martins A.G."/>
            <person name="Teixeira M.M."/>
            <person name="Buck G.A."/>
        </authorList>
    </citation>
    <scope>NUCLEOTIDE SEQUENCE [LARGE SCALE GENOMIC DNA]</scope>
    <source>
        <strain evidence="2 3">025E</strain>
    </source>
</reference>
<feature type="region of interest" description="Disordered" evidence="1">
    <location>
        <begin position="56"/>
        <end position="79"/>
    </location>
</feature>
<feature type="region of interest" description="Disordered" evidence="1">
    <location>
        <begin position="493"/>
        <end position="548"/>
    </location>
</feature>
<name>A0A422Q978_9TRYP</name>
<evidence type="ECO:0000313" key="2">
    <source>
        <dbReference type="EMBL" id="RNF26487.1"/>
    </source>
</evidence>
<dbReference type="AlphaFoldDB" id="A0A422Q978"/>
<dbReference type="EMBL" id="MKKU01000040">
    <property type="protein sequence ID" value="RNF26487.1"/>
    <property type="molecule type" value="Genomic_DNA"/>
</dbReference>
<gene>
    <name evidence="2" type="ORF">Tco025E_01234</name>
</gene>
<accession>A0A422Q978</accession>
<feature type="region of interest" description="Disordered" evidence="1">
    <location>
        <begin position="332"/>
        <end position="351"/>
    </location>
</feature>
<sequence>MGIAAFRPLRWFRDNRSAKECANSPRGTIAGCSPLREERQQHSVVIASEALAVGDDNKQGDTLHSTHCKGQRDKSLPRSPPLFAAVGSEEDEVAGSKNVATENPLGATAREKLWQQSTLEMSLRGLGENPLRPKQGGRRESVLTDEVRTPLLFRTASFHERKGSVYSGVTWDGTQRFRMSSRAGGDVASRPLRVLSGRKSPNSILSDFHSNVESTVNLSQGSNARSLQSALCSVETTRTLINAKAVLRKHVHHSLASSSESGKTTSYRSAVHNARNEGDVGAVRPVNPLVPFDVSGEFARVSPANEGDFGDRMGEEVWECAGGDGGRCRKGHTPSQIECPSPTLSSSSVFRNRRSSSGQCGVFSADRAMISDLMDRSVEYATSEDPPDQSSGRYINRRFSAHPPQDTGWAPPAELLSTGYTPQFNGMPPFRRELGHAEGVIARGEAEPDGTELNQNGVCNSNENKGWVGIGGDAGVESDDWYARLRSRLRLDDSEGNAESSNSTGHICGNGDREKKRGSVSGGGVGAEVCPAGDSNSEEWGQANKARW</sequence>
<evidence type="ECO:0000256" key="1">
    <source>
        <dbReference type="SAM" id="MobiDB-lite"/>
    </source>
</evidence>
<dbReference type="GeneID" id="40314845"/>
<comment type="caution">
    <text evidence="2">The sequence shown here is derived from an EMBL/GenBank/DDBJ whole genome shotgun (WGS) entry which is preliminary data.</text>
</comment>
<keyword evidence="3" id="KW-1185">Reference proteome</keyword>
<proteinExistence type="predicted"/>